<dbReference type="STRING" id="28885.EI16_06380"/>
<evidence type="ECO:0000256" key="2">
    <source>
        <dbReference type="SAM" id="Coils"/>
    </source>
</evidence>
<dbReference type="Gene3D" id="2.40.50.100">
    <property type="match status" value="1"/>
</dbReference>
<dbReference type="PANTHER" id="PTHR30469:SF15">
    <property type="entry name" value="HLYD FAMILY OF SECRETION PROTEINS"/>
    <property type="match status" value="1"/>
</dbReference>
<gene>
    <name evidence="6" type="ORF">EI16_06380</name>
</gene>
<protein>
    <submittedName>
        <fullName evidence="6">Uncharacterized protein</fullName>
    </submittedName>
</protein>
<keyword evidence="7" id="KW-1185">Reference proteome</keyword>
<evidence type="ECO:0000259" key="5">
    <source>
        <dbReference type="Pfam" id="PF25917"/>
    </source>
</evidence>
<dbReference type="PANTHER" id="PTHR30469">
    <property type="entry name" value="MULTIDRUG RESISTANCE PROTEIN MDTA"/>
    <property type="match status" value="1"/>
</dbReference>
<dbReference type="GO" id="GO:1990281">
    <property type="term" value="C:efflux pump complex"/>
    <property type="evidence" value="ECO:0007669"/>
    <property type="project" value="TreeGrafter"/>
</dbReference>
<sequence length="375" mass="40327">MKRLLKNFAVHHALSASVAIVAFSFLFSNTVYASSTEHVQAVAAVKVAPASPQSWQLTGQVESRYAIPLSFRVGGQVESKTVEVGEKVAKDQVLASLDKADLKLTFQQAQANLSKSKADYDNAQRERKRLTKMYANKLVSEQDLQRAETTEIAAKQSVLAMQAALELAQRQLNYSQLKAPDDGVLTNVNVEAGQVVSAGQALFTLATGAHEAVVYLPANRLHADLSSVEVEGVDQAGTCKAVLRAKTPVNDNDTLQYKAYFTLKDCTQTLPLGAVVELNVKQQLNDLMQVPVSALIDSGNQPRVWLIKDNKVYGVAVKVVSMGAEFAVIQALQPQDLPLGSQVVADGVHLLTEGSAVKIVADNVENADSGLVEAM</sequence>
<evidence type="ECO:0000256" key="3">
    <source>
        <dbReference type="SAM" id="SignalP"/>
    </source>
</evidence>
<feature type="chain" id="PRO_5001632463" evidence="3">
    <location>
        <begin position="34"/>
        <end position="375"/>
    </location>
</feature>
<keyword evidence="3" id="KW-0732">Signal</keyword>
<comment type="similarity">
    <text evidence="1">Belongs to the membrane fusion protein (MFP) (TC 8.A.1) family.</text>
</comment>
<feature type="domain" description="Multidrug resistance protein MdtA-like alpha-helical hairpin" evidence="4">
    <location>
        <begin position="106"/>
        <end position="175"/>
    </location>
</feature>
<feature type="domain" description="Multidrug resistance protein MdtA-like barrel-sandwich hybrid" evidence="5">
    <location>
        <begin position="72"/>
        <end position="204"/>
    </location>
</feature>
<dbReference type="SUPFAM" id="SSF111369">
    <property type="entry name" value="HlyD-like secretion proteins"/>
    <property type="match status" value="1"/>
</dbReference>
<dbReference type="InterPro" id="IPR006143">
    <property type="entry name" value="RND_pump_MFP"/>
</dbReference>
<name>A0A066ZQW9_HYDMR</name>
<dbReference type="Gene3D" id="2.40.420.20">
    <property type="match status" value="1"/>
</dbReference>
<dbReference type="Pfam" id="PF25917">
    <property type="entry name" value="BSH_RND"/>
    <property type="match status" value="1"/>
</dbReference>
<keyword evidence="2" id="KW-0175">Coiled coil</keyword>
<feature type="coiled-coil region" evidence="2">
    <location>
        <begin position="106"/>
        <end position="133"/>
    </location>
</feature>
<dbReference type="EMBL" id="JMIU01000001">
    <property type="protein sequence ID" value="KDN95912.1"/>
    <property type="molecule type" value="Genomic_DNA"/>
</dbReference>
<evidence type="ECO:0000256" key="1">
    <source>
        <dbReference type="ARBA" id="ARBA00009477"/>
    </source>
</evidence>
<dbReference type="RefSeq" id="WP_029910973.1">
    <property type="nucleotide sequence ID" value="NZ_AP020335.1"/>
</dbReference>
<evidence type="ECO:0000313" key="6">
    <source>
        <dbReference type="EMBL" id="KDN95912.1"/>
    </source>
</evidence>
<dbReference type="InterPro" id="IPR058624">
    <property type="entry name" value="MdtA-like_HH"/>
</dbReference>
<accession>A0A066ZQW9</accession>
<dbReference type="NCBIfam" id="TIGR01730">
    <property type="entry name" value="RND_mfp"/>
    <property type="match status" value="1"/>
</dbReference>
<proteinExistence type="inferred from homology"/>
<reference evidence="6 7" key="1">
    <citation type="submission" date="2014-04" db="EMBL/GenBank/DDBJ databases">
        <title>Draft genome sequence of Hydrogenovibrio marinus MH-110, a model organism for aerobic H2 metabolism.</title>
        <authorList>
            <person name="Cha H.J."/>
            <person name="Jo B.H."/>
            <person name="Hwang B.H."/>
        </authorList>
    </citation>
    <scope>NUCLEOTIDE SEQUENCE [LARGE SCALE GENOMIC DNA]</scope>
    <source>
        <strain evidence="6 7">MH-110</strain>
    </source>
</reference>
<dbReference type="InterPro" id="IPR058625">
    <property type="entry name" value="MdtA-like_BSH"/>
</dbReference>
<evidence type="ECO:0000259" key="4">
    <source>
        <dbReference type="Pfam" id="PF25876"/>
    </source>
</evidence>
<dbReference type="GO" id="GO:0015562">
    <property type="term" value="F:efflux transmembrane transporter activity"/>
    <property type="evidence" value="ECO:0007669"/>
    <property type="project" value="TreeGrafter"/>
</dbReference>
<comment type="caution">
    <text evidence="6">The sequence shown here is derived from an EMBL/GenBank/DDBJ whole genome shotgun (WGS) entry which is preliminary data.</text>
</comment>
<dbReference type="Gene3D" id="2.40.30.170">
    <property type="match status" value="1"/>
</dbReference>
<dbReference type="Pfam" id="PF25876">
    <property type="entry name" value="HH_MFP_RND"/>
    <property type="match status" value="1"/>
</dbReference>
<dbReference type="Gene3D" id="1.10.287.470">
    <property type="entry name" value="Helix hairpin bin"/>
    <property type="match status" value="1"/>
</dbReference>
<dbReference type="AlphaFoldDB" id="A0A066ZQW9"/>
<evidence type="ECO:0000313" key="7">
    <source>
        <dbReference type="Proteomes" id="UP000027341"/>
    </source>
</evidence>
<dbReference type="Proteomes" id="UP000027341">
    <property type="component" value="Unassembled WGS sequence"/>
</dbReference>
<organism evidence="6 7">
    <name type="scientific">Hydrogenovibrio marinus</name>
    <dbReference type="NCBI Taxonomy" id="28885"/>
    <lineage>
        <taxon>Bacteria</taxon>
        <taxon>Pseudomonadati</taxon>
        <taxon>Pseudomonadota</taxon>
        <taxon>Gammaproteobacteria</taxon>
        <taxon>Thiotrichales</taxon>
        <taxon>Piscirickettsiaceae</taxon>
        <taxon>Hydrogenovibrio</taxon>
    </lineage>
</organism>
<feature type="signal peptide" evidence="3">
    <location>
        <begin position="1"/>
        <end position="33"/>
    </location>
</feature>